<reference evidence="2 3" key="1">
    <citation type="submission" date="2018-03" db="EMBL/GenBank/DDBJ databases">
        <title>Genomic Encyclopedia of Archaeal and Bacterial Type Strains, Phase II (KMG-II): from individual species to whole genera.</title>
        <authorList>
            <person name="Goeker M."/>
        </authorList>
    </citation>
    <scope>NUCLEOTIDE SEQUENCE [LARGE SCALE GENOMIC DNA]</scope>
    <source>
        <strain evidence="2 3">DSM 45312</strain>
    </source>
</reference>
<name>A0A2P8DQS7_9ACTN</name>
<comment type="caution">
    <text evidence="2">The sequence shown here is derived from an EMBL/GenBank/DDBJ whole genome shotgun (WGS) entry which is preliminary data.</text>
</comment>
<dbReference type="Proteomes" id="UP000240542">
    <property type="component" value="Unassembled WGS sequence"/>
</dbReference>
<dbReference type="EMBL" id="PYGA01000003">
    <property type="protein sequence ID" value="PSK99524.1"/>
    <property type="molecule type" value="Genomic_DNA"/>
</dbReference>
<dbReference type="CDD" id="cd06503">
    <property type="entry name" value="ATP-synt_Fo_b"/>
    <property type="match status" value="1"/>
</dbReference>
<keyword evidence="3" id="KW-1185">Reference proteome</keyword>
<organism evidence="2 3">
    <name type="scientific">Murinocardiopsis flavida</name>
    <dbReference type="NCBI Taxonomy" id="645275"/>
    <lineage>
        <taxon>Bacteria</taxon>
        <taxon>Bacillati</taxon>
        <taxon>Actinomycetota</taxon>
        <taxon>Actinomycetes</taxon>
        <taxon>Streptosporangiales</taxon>
        <taxon>Nocardiopsidaceae</taxon>
        <taxon>Murinocardiopsis</taxon>
    </lineage>
</organism>
<evidence type="ECO:0000313" key="3">
    <source>
        <dbReference type="Proteomes" id="UP000240542"/>
    </source>
</evidence>
<protein>
    <recommendedName>
        <fullName evidence="4">DivIVA protein</fullName>
    </recommendedName>
</protein>
<sequence>MNEHSPEILPNLLRRDAFTTVRKGGYDKDQVDEYVVRNHNQIRDLQERLARAHDELEQLRRDLANAKEQAAVKPEHEQISERMAEILRIAEEEAKDKRSKVGREAEEIRNKAQGDAQKRMKDAEEHAERVIKSARNEAQEMLSTSKTESDQVRNQAKEESERRVADADARAKKINTTADRRLATLTATHNEAVRRLTDMRVTLAELLEAETNSGPLDPGPAPIPEDNAAPAQPGTPAKPAASAPSAGRQARPAQQAPAGTGPQPPQPPQNGTGPQAPQHAGTGPHAAQTGGGPQQGAQAPARGGNAAGPAKGPQPKPAAAKPEQQPKPAAAKPEQPKQGPAKPAPAKGAAPEVDDTTVNLEPGQITAEQARASDTPQQQGRPAPNRPQGFHYNGPAADEDPTIANDPGITGMYQRPESEGPNAAADAADKEKEGVRIIKP</sequence>
<gene>
    <name evidence="2" type="ORF">CLV63_103249</name>
</gene>
<dbReference type="RefSeq" id="WP_211301182.1">
    <property type="nucleotide sequence ID" value="NZ_PYGA01000003.1"/>
</dbReference>
<dbReference type="AlphaFoldDB" id="A0A2P8DQS7"/>
<accession>A0A2P8DQS7</accession>
<evidence type="ECO:0000313" key="2">
    <source>
        <dbReference type="EMBL" id="PSK99524.1"/>
    </source>
</evidence>
<feature type="compositionally biased region" description="Low complexity" evidence="1">
    <location>
        <begin position="269"/>
        <end position="288"/>
    </location>
</feature>
<evidence type="ECO:0008006" key="4">
    <source>
        <dbReference type="Google" id="ProtNLM"/>
    </source>
</evidence>
<feature type="region of interest" description="Disordered" evidence="1">
    <location>
        <begin position="206"/>
        <end position="440"/>
    </location>
</feature>
<evidence type="ECO:0000256" key="1">
    <source>
        <dbReference type="SAM" id="MobiDB-lite"/>
    </source>
</evidence>
<feature type="compositionally biased region" description="Basic and acidic residues" evidence="1">
    <location>
        <begin position="94"/>
        <end position="138"/>
    </location>
</feature>
<feature type="compositionally biased region" description="Basic and acidic residues" evidence="1">
    <location>
        <begin position="147"/>
        <end position="171"/>
    </location>
</feature>
<proteinExistence type="predicted"/>
<feature type="compositionally biased region" description="Low complexity" evidence="1">
    <location>
        <begin position="237"/>
        <end position="261"/>
    </location>
</feature>
<feature type="compositionally biased region" description="Low complexity" evidence="1">
    <location>
        <begin position="295"/>
        <end position="351"/>
    </location>
</feature>
<feature type="compositionally biased region" description="Basic and acidic residues" evidence="1">
    <location>
        <begin position="427"/>
        <end position="440"/>
    </location>
</feature>
<feature type="region of interest" description="Disordered" evidence="1">
    <location>
        <begin position="94"/>
        <end position="181"/>
    </location>
</feature>